<evidence type="ECO:0000313" key="2">
    <source>
        <dbReference type="Proteomes" id="UP000199036"/>
    </source>
</evidence>
<keyword evidence="2" id="KW-1185">Reference proteome</keyword>
<gene>
    <name evidence="1" type="ORF">SAMN05421741_13210</name>
</gene>
<dbReference type="RefSeq" id="WP_091526019.1">
    <property type="nucleotide sequence ID" value="NZ_FOVI01000032.1"/>
</dbReference>
<dbReference type="AlphaFoldDB" id="A0A1I5FVE1"/>
<proteinExistence type="predicted"/>
<reference evidence="2" key="1">
    <citation type="submission" date="2016-10" db="EMBL/GenBank/DDBJ databases">
        <authorList>
            <person name="Varghese N."/>
            <person name="Submissions S."/>
        </authorList>
    </citation>
    <scope>NUCLEOTIDE SEQUENCE [LARGE SCALE GENOMIC DNA]</scope>
    <source>
        <strain evidence="2">DS-12</strain>
    </source>
</reference>
<dbReference type="OrthoDB" id="7432683at2"/>
<dbReference type="EMBL" id="FOVI01000032">
    <property type="protein sequence ID" value="SFO27533.1"/>
    <property type="molecule type" value="Genomic_DNA"/>
</dbReference>
<protein>
    <submittedName>
        <fullName evidence="1">Uncharacterized protein</fullName>
    </submittedName>
</protein>
<name>A0A1I5FVE1_9FLAO</name>
<organism evidence="1 2">
    <name type="scientific">Paenimyroides ummariense</name>
    <dbReference type="NCBI Taxonomy" id="913024"/>
    <lineage>
        <taxon>Bacteria</taxon>
        <taxon>Pseudomonadati</taxon>
        <taxon>Bacteroidota</taxon>
        <taxon>Flavobacteriia</taxon>
        <taxon>Flavobacteriales</taxon>
        <taxon>Flavobacteriaceae</taxon>
        <taxon>Paenimyroides</taxon>
    </lineage>
</organism>
<dbReference type="Proteomes" id="UP000199036">
    <property type="component" value="Unassembled WGS sequence"/>
</dbReference>
<evidence type="ECO:0000313" key="1">
    <source>
        <dbReference type="EMBL" id="SFO27533.1"/>
    </source>
</evidence>
<accession>A0A1I5FVE1</accession>
<sequence length="212" mass="24740">MKNDVKFIIPKPCKMDFNEMNICDNTKIRFCENCKSNVHDIRNLSKDEIKDLKKSKKDKICVIANSNQLLTSNRIRKIALSSLVIFSSFFSNEINAQYKSKLSSFEIKQSFIRTDSIQVSGFVYVKGTFGWKKVSNYNVDIYLDGKLVDSKIITKNKKFTLKYEYGNFDNISLVITYKKNYEALEIKDLRLINSKIKVFLAPKRFQVIGRFF</sequence>